<sequence>MSEETQGNYQQLNGIALAYMGDAIYEVFIRRHLIEAGLTKPTKLHHQATNYVSAKAQAALIDKMTQDAILTDTEQDYFHRGRNAKSYTHAKNTSVLTYRVSTGFEALFGYLYLSEQMDRLNWLAHWCIEQVESGSLVNED</sequence>
<dbReference type="HAMAP" id="MF_01468">
    <property type="entry name" value="RNase_Mini_III"/>
    <property type="match status" value="1"/>
</dbReference>
<name>A0A0R2BIG4_SECCO</name>
<accession>A0A0R2BIG4</accession>
<comment type="subunit">
    <text evidence="5">Homodimer.</text>
</comment>
<keyword evidence="3 5" id="KW-0255">Endonuclease</keyword>
<dbReference type="GO" id="GO:0004525">
    <property type="term" value="F:ribonuclease III activity"/>
    <property type="evidence" value="ECO:0007669"/>
    <property type="project" value="InterPro"/>
</dbReference>
<dbReference type="EMBL" id="AYYR01000053">
    <property type="protein sequence ID" value="KRM75468.1"/>
    <property type="molecule type" value="Genomic_DNA"/>
</dbReference>
<keyword evidence="5" id="KW-0460">Magnesium</keyword>
<dbReference type="SMART" id="SM00535">
    <property type="entry name" value="RIBOc"/>
    <property type="match status" value="1"/>
</dbReference>
<dbReference type="SUPFAM" id="SSF69065">
    <property type="entry name" value="RNase III domain-like"/>
    <property type="match status" value="1"/>
</dbReference>
<evidence type="ECO:0000256" key="2">
    <source>
        <dbReference type="ARBA" id="ARBA00022722"/>
    </source>
</evidence>
<evidence type="ECO:0000313" key="8">
    <source>
        <dbReference type="Proteomes" id="UP000051845"/>
    </source>
</evidence>
<dbReference type="STRING" id="33960.TY91_06195"/>
<evidence type="ECO:0000256" key="3">
    <source>
        <dbReference type="ARBA" id="ARBA00022759"/>
    </source>
</evidence>
<dbReference type="PANTHER" id="PTHR34276:SF1">
    <property type="entry name" value="MINI-RIBONUCLEASE 3"/>
    <property type="match status" value="1"/>
</dbReference>
<dbReference type="InterPro" id="IPR000999">
    <property type="entry name" value="RNase_III_dom"/>
</dbReference>
<protein>
    <recommendedName>
        <fullName evidence="5">Mini-ribonuclease 3</fullName>
        <shortName evidence="5">Mini-3</shortName>
        <shortName evidence="5">Mini-RNase 3</shortName>
        <ecNumber evidence="5">3.1.26.-</ecNumber>
    </recommendedName>
    <alternativeName>
        <fullName evidence="5">Mini-RNase III</fullName>
        <shortName evidence="5">Mini-III</shortName>
    </alternativeName>
</protein>
<keyword evidence="5" id="KW-0694">RNA-binding</keyword>
<dbReference type="GO" id="GO:0005737">
    <property type="term" value="C:cytoplasm"/>
    <property type="evidence" value="ECO:0007669"/>
    <property type="project" value="UniProtKB-SubCell"/>
</dbReference>
<feature type="active site" evidence="5">
    <location>
        <position position="22"/>
    </location>
</feature>
<dbReference type="PIRSF" id="PIRSF005520">
    <property type="entry name" value="UCP005520"/>
    <property type="match status" value="1"/>
</dbReference>
<comment type="subcellular location">
    <subcellularLocation>
        <location evidence="5">Cytoplasm</location>
    </subcellularLocation>
</comment>
<evidence type="ECO:0000256" key="4">
    <source>
        <dbReference type="ARBA" id="ARBA00022801"/>
    </source>
</evidence>
<comment type="similarity">
    <text evidence="5">Belongs to the MrnC RNase family.</text>
</comment>
<dbReference type="EC" id="3.1.26.-" evidence="5"/>
<keyword evidence="4 5" id="KW-0378">Hydrolase</keyword>
<organism evidence="7 8">
    <name type="scientific">Secundilactobacillus collinoides DSM 20515 = JCM 1123</name>
    <dbReference type="NCBI Taxonomy" id="1423733"/>
    <lineage>
        <taxon>Bacteria</taxon>
        <taxon>Bacillati</taxon>
        <taxon>Bacillota</taxon>
        <taxon>Bacilli</taxon>
        <taxon>Lactobacillales</taxon>
        <taxon>Lactobacillaceae</taxon>
        <taxon>Secundilactobacillus</taxon>
    </lineage>
</organism>
<dbReference type="RefSeq" id="WP_054760061.1">
    <property type="nucleotide sequence ID" value="NZ_AYYR01000053.1"/>
</dbReference>
<dbReference type="Gene3D" id="1.10.1520.10">
    <property type="entry name" value="Ribonuclease III domain"/>
    <property type="match status" value="1"/>
</dbReference>
<proteinExistence type="inferred from homology"/>
<evidence type="ECO:0000259" key="6">
    <source>
        <dbReference type="SMART" id="SM00535"/>
    </source>
</evidence>
<dbReference type="GO" id="GO:0006364">
    <property type="term" value="P:rRNA processing"/>
    <property type="evidence" value="ECO:0007669"/>
    <property type="project" value="UniProtKB-UniRule"/>
</dbReference>
<dbReference type="Pfam" id="PF00636">
    <property type="entry name" value="Ribonuclease_3"/>
    <property type="match status" value="1"/>
</dbReference>
<evidence type="ECO:0000256" key="1">
    <source>
        <dbReference type="ARBA" id="ARBA00022552"/>
    </source>
</evidence>
<evidence type="ECO:0000256" key="5">
    <source>
        <dbReference type="HAMAP-Rule" id="MF_01468"/>
    </source>
</evidence>
<keyword evidence="5" id="KW-0699">rRNA-binding</keyword>
<dbReference type="GO" id="GO:0019843">
    <property type="term" value="F:rRNA binding"/>
    <property type="evidence" value="ECO:0007669"/>
    <property type="project" value="UniProtKB-UniRule"/>
</dbReference>
<keyword evidence="2 5" id="KW-0540">Nuclease</keyword>
<keyword evidence="5" id="KW-0963">Cytoplasm</keyword>
<feature type="domain" description="RNase III" evidence="6">
    <location>
        <begin position="1"/>
        <end position="136"/>
    </location>
</feature>
<reference evidence="7 8" key="1">
    <citation type="journal article" date="2015" name="Genome Announc.">
        <title>Expanding the biotechnology potential of lactobacilli through comparative genomics of 213 strains and associated genera.</title>
        <authorList>
            <person name="Sun Z."/>
            <person name="Harris H.M."/>
            <person name="McCann A."/>
            <person name="Guo C."/>
            <person name="Argimon S."/>
            <person name="Zhang W."/>
            <person name="Yang X."/>
            <person name="Jeffery I.B."/>
            <person name="Cooney J.C."/>
            <person name="Kagawa T.F."/>
            <person name="Liu W."/>
            <person name="Song Y."/>
            <person name="Salvetti E."/>
            <person name="Wrobel A."/>
            <person name="Rasinkangas P."/>
            <person name="Parkhill J."/>
            <person name="Rea M.C."/>
            <person name="O'Sullivan O."/>
            <person name="Ritari J."/>
            <person name="Douillard F.P."/>
            <person name="Paul Ross R."/>
            <person name="Yang R."/>
            <person name="Briner A.E."/>
            <person name="Felis G.E."/>
            <person name="de Vos W.M."/>
            <person name="Barrangou R."/>
            <person name="Klaenhammer T.R."/>
            <person name="Caufield P.W."/>
            <person name="Cui Y."/>
            <person name="Zhang H."/>
            <person name="O'Toole P.W."/>
        </authorList>
    </citation>
    <scope>NUCLEOTIDE SEQUENCE [LARGE SCALE GENOMIC DNA]</scope>
    <source>
        <strain evidence="7 8">DSM 20515</strain>
    </source>
</reference>
<comment type="function">
    <text evidence="5">Involved in correct processing of both the 5' and 3' ends of 23S rRNA precursor. Processes 30S rRNA precursor transcript even in absence of ribonuclease 3 (Rnc); Rnc processes 30S rRNA into smaller rRNA precursors.</text>
</comment>
<evidence type="ECO:0000313" key="7">
    <source>
        <dbReference type="EMBL" id="KRM75468.1"/>
    </source>
</evidence>
<dbReference type="Proteomes" id="UP000051845">
    <property type="component" value="Unassembled WGS sequence"/>
</dbReference>
<dbReference type="PANTHER" id="PTHR34276">
    <property type="entry name" value="MINI-RIBONUCLEASE 3"/>
    <property type="match status" value="1"/>
</dbReference>
<keyword evidence="1 5" id="KW-0698">rRNA processing</keyword>
<comment type="caution">
    <text evidence="7">The sequence shown here is derived from an EMBL/GenBank/DDBJ whole genome shotgun (WGS) entry which is preliminary data.</text>
</comment>
<gene>
    <name evidence="5" type="primary">mrnC</name>
    <name evidence="7" type="ORF">FC82_GL002340</name>
</gene>
<dbReference type="InterPro" id="IPR036389">
    <property type="entry name" value="RNase_III_sf"/>
</dbReference>
<dbReference type="InterPro" id="IPR008226">
    <property type="entry name" value="Mini3_fam"/>
</dbReference>
<dbReference type="AlphaFoldDB" id="A0A0R2BIG4"/>
<dbReference type="PATRIC" id="fig|1423733.4.peg.2455"/>
<keyword evidence="5" id="KW-0690">Ribosome biogenesis</keyword>
<comment type="cofactor">
    <cofactor evidence="5">
        <name>Mg(2+)</name>
        <dbReference type="ChEBI" id="CHEBI:18420"/>
    </cofactor>
</comment>